<evidence type="ECO:0000313" key="3">
    <source>
        <dbReference type="Proteomes" id="UP001497512"/>
    </source>
</evidence>
<dbReference type="EMBL" id="OZ019903">
    <property type="protein sequence ID" value="CAK9195720.1"/>
    <property type="molecule type" value="Genomic_DNA"/>
</dbReference>
<proteinExistence type="inferred from homology"/>
<accession>A0ABP0TG11</accession>
<sequence>MLKKRGKRLKKNSNNDPMLIKQIIIRKKAQEIEKKSPYILLFHCSGLTSRQWRQLKNILCTFQGRTLFQPSCRGKLPYKKKQGGFIAQFAFSAGPTCILYLIRKTPDNTWSQLLPSAFYKQNLVLLYGQLQSTLVNHMDIKRAVDLEIVSVFQQLFELIFYPYNSLCFCLNQPIQAE</sequence>
<gene>
    <name evidence="2" type="ORF">CSSPTR1EN2_LOCUS3110</name>
</gene>
<dbReference type="SUPFAM" id="SSF160369">
    <property type="entry name" value="Ribosomal protein L10-like"/>
    <property type="match status" value="1"/>
</dbReference>
<evidence type="ECO:0008006" key="4">
    <source>
        <dbReference type="Google" id="ProtNLM"/>
    </source>
</evidence>
<organism evidence="2 3">
    <name type="scientific">Sphagnum troendelagicum</name>
    <dbReference type="NCBI Taxonomy" id="128251"/>
    <lineage>
        <taxon>Eukaryota</taxon>
        <taxon>Viridiplantae</taxon>
        <taxon>Streptophyta</taxon>
        <taxon>Embryophyta</taxon>
        <taxon>Bryophyta</taxon>
        <taxon>Sphagnophytina</taxon>
        <taxon>Sphagnopsida</taxon>
        <taxon>Sphagnales</taxon>
        <taxon>Sphagnaceae</taxon>
        <taxon>Sphagnum</taxon>
    </lineage>
</organism>
<protein>
    <recommendedName>
        <fullName evidence="4">Ribosomal protein L10</fullName>
    </recommendedName>
</protein>
<comment type="similarity">
    <text evidence="1">Belongs to the universal ribosomal protein uL10 family.</text>
</comment>
<evidence type="ECO:0000313" key="2">
    <source>
        <dbReference type="EMBL" id="CAK9195720.1"/>
    </source>
</evidence>
<dbReference type="InterPro" id="IPR043141">
    <property type="entry name" value="Ribosomal_uL10-like_sf"/>
</dbReference>
<reference evidence="2" key="1">
    <citation type="submission" date="2024-02" db="EMBL/GenBank/DDBJ databases">
        <authorList>
            <consortium name="ELIXIR-Norway"/>
            <consortium name="Elixir Norway"/>
        </authorList>
    </citation>
    <scope>NUCLEOTIDE SEQUENCE</scope>
</reference>
<dbReference type="Proteomes" id="UP001497512">
    <property type="component" value="Chromosome 11"/>
</dbReference>
<name>A0ABP0TG11_9BRYO</name>
<keyword evidence="3" id="KW-1185">Reference proteome</keyword>
<evidence type="ECO:0000256" key="1">
    <source>
        <dbReference type="ARBA" id="ARBA00008889"/>
    </source>
</evidence>